<dbReference type="EMBL" id="JALDAW010000008">
    <property type="protein sequence ID" value="MDY5166861.1"/>
    <property type="molecule type" value="Genomic_DNA"/>
</dbReference>
<dbReference type="RefSeq" id="WP_022936627.1">
    <property type="nucleotide sequence ID" value="NZ_BAABZA010000001.1"/>
</dbReference>
<dbReference type="InterPro" id="IPR007358">
    <property type="entry name" value="Nucleoid_associated_NdpA"/>
</dbReference>
<comment type="caution">
    <text evidence="2">The sequence shown here is derived from an EMBL/GenBank/DDBJ whole genome shotgun (WGS) entry which is preliminary data.</text>
</comment>
<dbReference type="EMBL" id="QJKH01000001">
    <property type="protein sequence ID" value="PXX81711.1"/>
    <property type="molecule type" value="Genomic_DNA"/>
</dbReference>
<dbReference type="GO" id="GO:0009295">
    <property type="term" value="C:nucleoid"/>
    <property type="evidence" value="ECO:0007669"/>
    <property type="project" value="InterPro"/>
</dbReference>
<proteinExistence type="predicted"/>
<accession>A0A318KV03</accession>
<reference evidence="2 3" key="1">
    <citation type="submission" date="2018-05" db="EMBL/GenBank/DDBJ databases">
        <title>Genomic Encyclopedia of Type Strains, Phase IV (KMG-IV): sequencing the most valuable type-strain genomes for metagenomic binning, comparative biology and taxonomic classification.</title>
        <authorList>
            <person name="Goeker M."/>
        </authorList>
    </citation>
    <scope>NUCLEOTIDE SEQUENCE [LARGE SCALE GENOMIC DNA]</scope>
    <source>
        <strain evidence="2 3">JC118</strain>
    </source>
</reference>
<organism evidence="2 3">
    <name type="scientific">Dielma fastidiosa</name>
    <dbReference type="NCBI Taxonomy" id="1034346"/>
    <lineage>
        <taxon>Bacteria</taxon>
        <taxon>Bacillati</taxon>
        <taxon>Bacillota</taxon>
        <taxon>Erysipelotrichia</taxon>
        <taxon>Erysipelotrichales</taxon>
        <taxon>Erysipelotrichaceae</taxon>
        <taxon>Dielma</taxon>
    </lineage>
</organism>
<dbReference type="AlphaFoldDB" id="A0A318KV03"/>
<reference evidence="1" key="2">
    <citation type="submission" date="2022-03" db="EMBL/GenBank/DDBJ databases">
        <title>First case of bacteraemia caused by Dielma fastidiosa in a patient hospitalised with diverticulitis.</title>
        <authorList>
            <person name="Forman-Ankjaer B."/>
            <person name="Hvid-Jensen F."/>
            <person name="Kobel C.M."/>
            <person name="Greve T."/>
        </authorList>
    </citation>
    <scope>NUCLEOTIDE SEQUENCE</scope>
    <source>
        <strain evidence="1">AUH_DF_2021</strain>
    </source>
</reference>
<name>A0A318KV03_9FIRM</name>
<dbReference type="Proteomes" id="UP001276902">
    <property type="component" value="Unassembled WGS sequence"/>
</dbReference>
<dbReference type="Proteomes" id="UP000247612">
    <property type="component" value="Unassembled WGS sequence"/>
</dbReference>
<keyword evidence="3" id="KW-1185">Reference proteome</keyword>
<evidence type="ECO:0000313" key="3">
    <source>
        <dbReference type="Proteomes" id="UP000247612"/>
    </source>
</evidence>
<gene>
    <name evidence="2" type="ORF">DES51_101323</name>
    <name evidence="1" type="ORF">MQE39_01815</name>
</gene>
<dbReference type="GeneID" id="94441717"/>
<protein>
    <submittedName>
        <fullName evidence="1 2">Nucleoid-associated protein</fullName>
    </submittedName>
</protein>
<evidence type="ECO:0000313" key="1">
    <source>
        <dbReference type="EMBL" id="MDY5166861.1"/>
    </source>
</evidence>
<dbReference type="Pfam" id="PF04245">
    <property type="entry name" value="NA37"/>
    <property type="match status" value="1"/>
</dbReference>
<sequence length="333" mass="38499">MIEMNECILHVLDTEKNLCVFAEETIPEMEPEIEKLLQNKIQKAFTSNNIQHGYFKANSSIKQGIDDYLGGQCSFVELSRLIGEIIFEKKMKYGLFQPCDFICANVLIDGRRFLALLDNSYNEGITHNVRQEADRIVNEIIRHKTLFSTNIMKRDAVVLIEYSDMTIQVVENKSEIDAEKVYFYTRLVLDCDAVPSYQESSKVLQKKCETMIDKYELDEVAILPKMKQLIKESLDSNVEIDIQEMAVELFPERRMIQDDFKQEVLEQGIKPKIQVENVKQTKQMKVQRFKTDSGIEVIIPIECLSQKDLVEIINNPDGTIAIELKNINKIQSK</sequence>
<dbReference type="STRING" id="1034346.GCA_000313565_00319"/>
<evidence type="ECO:0000313" key="2">
    <source>
        <dbReference type="EMBL" id="PXX81711.1"/>
    </source>
</evidence>